<feature type="compositionally biased region" description="Polar residues" evidence="10">
    <location>
        <begin position="98"/>
        <end position="110"/>
    </location>
</feature>
<dbReference type="AlphaFoldDB" id="A0A803JEB1"/>
<evidence type="ECO:0000256" key="5">
    <source>
        <dbReference type="ARBA" id="ARBA00022989"/>
    </source>
</evidence>
<evidence type="ECO:0000256" key="7">
    <source>
        <dbReference type="ARBA" id="ARBA00023180"/>
    </source>
</evidence>
<dbReference type="Reactome" id="R-XTR-9035034">
    <property type="pathway name" value="RHOF GTPase cycle"/>
</dbReference>
<dbReference type="InterPro" id="IPR008662">
    <property type="entry name" value="TOIP1/2"/>
</dbReference>
<evidence type="ECO:0000313" key="14">
    <source>
        <dbReference type="Proteomes" id="UP000008143"/>
    </source>
</evidence>
<protein>
    <submittedName>
        <fullName evidence="13">Torsin A interacting protein 2</fullName>
    </submittedName>
    <submittedName>
        <fullName evidence="15">Torsin-1A-interacting protein 2</fullName>
    </submittedName>
</protein>
<feature type="region of interest" description="Disordered" evidence="10">
    <location>
        <begin position="269"/>
        <end position="294"/>
    </location>
</feature>
<accession>A0A803JEB1</accession>
<dbReference type="OrthoDB" id="6258998at2759"/>
<evidence type="ECO:0000313" key="16">
    <source>
        <dbReference type="Xenbase" id="XB-GENE-989252"/>
    </source>
</evidence>
<evidence type="ECO:0000256" key="2">
    <source>
        <dbReference type="ARBA" id="ARBA00007860"/>
    </source>
</evidence>
<evidence type="ECO:0000256" key="3">
    <source>
        <dbReference type="ARBA" id="ARBA00022553"/>
    </source>
</evidence>
<sequence length="692" mass="77917">MDSEELSKEENLQDKGKPGEDRGCTLDMPPLEQRLPSAEQNTEDKGHTGTHSKEADFNEGQSKNDVTGSKHKAGDICHSDIGFHNSGCVIDHKDKKNNQPNERLNAENQNQHVIETMIESVMQEKGELNINSAQSNVSLEDHKVITEKDLEQKPSGQSKVQPSISPEGPIKDLDQQKLRESTNNMPSSNNEKLHDVERTAEPHENLIAIHKEYQEKSKNDAPAPNTESKYEFREEKRQAKIKPTVVLSEGNKPIVAEKDIVQKPFVLSEEEVQPSVSPEGPIKDIDKQNPNESKKKVLLYNEEKFYVVEGTAENGQTRKDLFAPPKKYQVESNKDTPAATNESNYDVEFREEKTQEKIEPTLDKVDKVQQHKLIEDNPIYGEQTRKRHVSSYQLKSVSDQQTARQTFELTEQLGAMSVEEEQSRGEVTKKKYAVLIAIFVSGVLFLILVLYLHGFGSMPSSDSTPVMTFLKEFEKLKAEFPGQNEALWLRSRKMLQKHLNKSHPLEPATLILTAAQDGEHTLRCLSIGLARAYATSLNSSWNMIEGPSKAAYDSTTTKLQVDESLSSGFESTCRAAVLHRIEDLPPASLLILYKYCDHENAVFKNVALVLTVLLKQSTLKSDHTLTEVEEQVKDFLWEKCTSRDSGNSYNEMNADKMSGVWSRISHLVLPVFPVDSLESGSCPWSESKKTQN</sequence>
<feature type="compositionally biased region" description="Basic and acidic residues" evidence="10">
    <location>
        <begin position="42"/>
        <end position="56"/>
    </location>
</feature>
<dbReference type="Reactome" id="R-XTR-9013405">
    <property type="pathway name" value="RHOD GTPase cycle"/>
</dbReference>
<evidence type="ECO:0000259" key="12">
    <source>
        <dbReference type="Pfam" id="PF05609"/>
    </source>
</evidence>
<dbReference type="GO" id="GO:0001671">
    <property type="term" value="F:ATPase activator activity"/>
    <property type="evidence" value="ECO:0007669"/>
    <property type="project" value="InterPro"/>
</dbReference>
<feature type="compositionally biased region" description="Basic and acidic residues" evidence="10">
    <location>
        <begin position="1"/>
        <end position="24"/>
    </location>
</feature>
<dbReference type="GeneID" id="100497695"/>
<keyword evidence="6 11" id="KW-0472">Membrane</keyword>
<keyword evidence="14" id="KW-1185">Reference proteome</keyword>
<keyword evidence="8" id="KW-0539">Nucleus</keyword>
<dbReference type="InterPro" id="IPR046753">
    <property type="entry name" value="TOIP1/2_C"/>
</dbReference>
<reference evidence="13" key="2">
    <citation type="submission" date="2021-03" db="UniProtKB">
        <authorList>
            <consortium name="Ensembl"/>
        </authorList>
    </citation>
    <scope>IDENTIFICATION</scope>
</reference>
<name>A0A803JEB1_XENTR</name>
<dbReference type="GO" id="GO:0016020">
    <property type="term" value="C:membrane"/>
    <property type="evidence" value="ECO:0000318"/>
    <property type="project" value="GO_Central"/>
</dbReference>
<feature type="compositionally biased region" description="Basic and acidic residues" evidence="10">
    <location>
        <begin position="169"/>
        <end position="180"/>
    </location>
</feature>
<dbReference type="GO" id="GO:0061024">
    <property type="term" value="P:membrane organization"/>
    <property type="evidence" value="ECO:0000318"/>
    <property type="project" value="GO_Central"/>
</dbReference>
<feature type="compositionally biased region" description="Basic and acidic residues" evidence="10">
    <location>
        <begin position="228"/>
        <end position="237"/>
    </location>
</feature>
<reference evidence="13" key="1">
    <citation type="journal article" date="2010" name="Science">
        <title>The genome of the Western clawed frog Xenopus tropicalis.</title>
        <authorList>
            <person name="Hellsten U."/>
            <person name="Harland R.M."/>
            <person name="Gilchrist M.J."/>
            <person name="Hendrix D."/>
            <person name="Jurka J."/>
            <person name="Kapitonov V."/>
            <person name="Ovcharenko I."/>
            <person name="Putnam N.H."/>
            <person name="Shu S."/>
            <person name="Taher L."/>
            <person name="Blitz I.L."/>
            <person name="Blumberg B."/>
            <person name="Dichmann D.S."/>
            <person name="Dubchak I."/>
            <person name="Amaya E."/>
            <person name="Detter J.C."/>
            <person name="Fletcher R."/>
            <person name="Gerhard D.S."/>
            <person name="Goodstein D."/>
            <person name="Graves T."/>
            <person name="Grigoriev I.V."/>
            <person name="Grimwood J."/>
            <person name="Kawashima T."/>
            <person name="Lindquist E."/>
            <person name="Lucas S.M."/>
            <person name="Mead P.E."/>
            <person name="Mitros T."/>
            <person name="Ogino H."/>
            <person name="Ohta Y."/>
            <person name="Poliakov A.V."/>
            <person name="Pollet N."/>
            <person name="Robert J."/>
            <person name="Salamov A."/>
            <person name="Sater A.K."/>
            <person name="Schmutz J."/>
            <person name="Terry A."/>
            <person name="Vize P.D."/>
            <person name="Warren W.C."/>
            <person name="Wells D."/>
            <person name="Wills A."/>
            <person name="Wilson R.K."/>
            <person name="Zimmerman L.B."/>
            <person name="Zorn A.M."/>
            <person name="Grainger R."/>
            <person name="Grammer T."/>
            <person name="Khokha M.K."/>
            <person name="Richardson P.M."/>
            <person name="Rokhsar D.S."/>
        </authorList>
    </citation>
    <scope>NUCLEOTIDE SEQUENCE [LARGE SCALE GENOMIC DNA]</scope>
    <source>
        <strain evidence="13">Nigerian</strain>
    </source>
</reference>
<dbReference type="OMA" id="WRIVESQ"/>
<evidence type="ECO:0000256" key="8">
    <source>
        <dbReference type="ARBA" id="ARBA00023242"/>
    </source>
</evidence>
<evidence type="ECO:0000313" key="13">
    <source>
        <dbReference type="Ensembl" id="ENSXETP00000106223"/>
    </source>
</evidence>
<dbReference type="AGR" id="Xenbase:XB-GENE-989252"/>
<dbReference type="PANTHER" id="PTHR18843:SF9">
    <property type="entry name" value="TORSIN A INTERACTING PROTEIN 2"/>
    <property type="match status" value="1"/>
</dbReference>
<comment type="subcellular location">
    <subcellularLocation>
        <location evidence="9">Endomembrane system</location>
        <topology evidence="9">Single-pass membrane protein</topology>
    </subcellularLocation>
    <subcellularLocation>
        <location evidence="1">Nucleus envelope</location>
    </subcellularLocation>
</comment>
<dbReference type="GeneTree" id="ENSGT00390000012166"/>
<evidence type="ECO:0000256" key="1">
    <source>
        <dbReference type="ARBA" id="ARBA00004259"/>
    </source>
</evidence>
<dbReference type="RefSeq" id="XP_002937011.2">
    <property type="nucleotide sequence ID" value="XM_002936965.5"/>
</dbReference>
<keyword evidence="7" id="KW-0325">Glycoprotein</keyword>
<dbReference type="Xenbase" id="XB-GENE-989252">
    <property type="gene designation" value="tor1aip2"/>
</dbReference>
<reference evidence="15" key="3">
    <citation type="submission" date="2025-04" db="UniProtKB">
        <authorList>
            <consortium name="RefSeq"/>
        </authorList>
    </citation>
    <scope>IDENTIFICATION</scope>
    <source>
        <strain evidence="15">Nigerian</strain>
        <tissue evidence="15">Liver and blood</tissue>
    </source>
</reference>
<evidence type="ECO:0000313" key="15">
    <source>
        <dbReference type="RefSeq" id="XP_002937011.2"/>
    </source>
</evidence>
<dbReference type="CTD" id="163590"/>
<feature type="compositionally biased region" description="Basic and acidic residues" evidence="10">
    <location>
        <begin position="281"/>
        <end position="294"/>
    </location>
</feature>
<proteinExistence type="inferred from homology"/>
<dbReference type="InterPro" id="IPR038599">
    <property type="entry name" value="LAP1C-like_C_sf"/>
</dbReference>
<dbReference type="KEGG" id="xtr:100497695"/>
<feature type="region of interest" description="Disordered" evidence="10">
    <location>
        <begin position="212"/>
        <end position="237"/>
    </location>
</feature>
<evidence type="ECO:0000256" key="4">
    <source>
        <dbReference type="ARBA" id="ARBA00022692"/>
    </source>
</evidence>
<evidence type="ECO:0000256" key="11">
    <source>
        <dbReference type="SAM" id="Phobius"/>
    </source>
</evidence>
<feature type="region of interest" description="Disordered" evidence="10">
    <location>
        <begin position="144"/>
        <end position="196"/>
    </location>
</feature>
<feature type="compositionally biased region" description="Polar residues" evidence="10">
    <location>
        <begin position="181"/>
        <end position="190"/>
    </location>
</feature>
<dbReference type="Ensembl" id="ENSXETT00000110651">
    <property type="protein sequence ID" value="ENSXETP00000106223"/>
    <property type="gene ID" value="ENSXETG00000040081"/>
</dbReference>
<organism evidence="13">
    <name type="scientific">Xenopus tropicalis</name>
    <name type="common">Western clawed frog</name>
    <name type="synonym">Silurana tropicalis</name>
    <dbReference type="NCBI Taxonomy" id="8364"/>
    <lineage>
        <taxon>Eukaryota</taxon>
        <taxon>Metazoa</taxon>
        <taxon>Chordata</taxon>
        <taxon>Craniata</taxon>
        <taxon>Vertebrata</taxon>
        <taxon>Euteleostomi</taxon>
        <taxon>Amphibia</taxon>
        <taxon>Batrachia</taxon>
        <taxon>Anura</taxon>
        <taxon>Pipoidea</taxon>
        <taxon>Pipidae</taxon>
        <taxon>Xenopodinae</taxon>
        <taxon>Xenopus</taxon>
        <taxon>Silurana</taxon>
    </lineage>
</organism>
<comment type="similarity">
    <text evidence="2">Belongs to the TOR1AIP family.</text>
</comment>
<dbReference type="GO" id="GO:0005635">
    <property type="term" value="C:nuclear envelope"/>
    <property type="evidence" value="ECO:0007669"/>
    <property type="project" value="UniProtKB-SubCell"/>
</dbReference>
<dbReference type="Bgee" id="ENSXETG00000040081">
    <property type="expression patterns" value="Expressed in heart and 12 other cell types or tissues"/>
</dbReference>
<feature type="domain" description="Torsin-1A-interacting protein 1/2 AAA+ activator" evidence="12">
    <location>
        <begin position="465"/>
        <end position="682"/>
    </location>
</feature>
<evidence type="ECO:0000256" key="6">
    <source>
        <dbReference type="ARBA" id="ARBA00023136"/>
    </source>
</evidence>
<keyword evidence="5 11" id="KW-1133">Transmembrane helix</keyword>
<dbReference type="Pfam" id="PF05609">
    <property type="entry name" value="LAP1_C"/>
    <property type="match status" value="1"/>
</dbReference>
<dbReference type="Gene3D" id="3.40.50.12190">
    <property type="match status" value="1"/>
</dbReference>
<dbReference type="Proteomes" id="UP000008143">
    <property type="component" value="Chromosome 4"/>
</dbReference>
<keyword evidence="3" id="KW-0597">Phosphoprotein</keyword>
<gene>
    <name evidence="13 15 16" type="primary">tor1aip2</name>
</gene>
<dbReference type="PANTHER" id="PTHR18843">
    <property type="entry name" value="TORSIN-1A-INTERACTING PROTEIN"/>
    <property type="match status" value="1"/>
</dbReference>
<feature type="compositionally biased region" description="Polar residues" evidence="10">
    <location>
        <begin position="154"/>
        <end position="164"/>
    </location>
</feature>
<feature type="transmembrane region" description="Helical" evidence="11">
    <location>
        <begin position="432"/>
        <end position="452"/>
    </location>
</feature>
<evidence type="ECO:0000256" key="9">
    <source>
        <dbReference type="ARBA" id="ARBA00037847"/>
    </source>
</evidence>
<evidence type="ECO:0000256" key="10">
    <source>
        <dbReference type="SAM" id="MobiDB-lite"/>
    </source>
</evidence>
<keyword evidence="4 11" id="KW-0812">Transmembrane</keyword>
<feature type="region of interest" description="Disordered" evidence="10">
    <location>
        <begin position="1"/>
        <end position="110"/>
    </location>
</feature>